<evidence type="ECO:0000313" key="1">
    <source>
        <dbReference type="EMBL" id="PWT41737.1"/>
    </source>
</evidence>
<dbReference type="InterPro" id="IPR021508">
    <property type="entry name" value="Gp17-like"/>
</dbReference>
<dbReference type="EMBL" id="QGHT01000019">
    <property type="protein sequence ID" value="PWT41737.1"/>
    <property type="molecule type" value="Genomic_DNA"/>
</dbReference>
<reference evidence="1 2" key="1">
    <citation type="journal article" date="2018" name="Front. Microbiol.">
        <title>Comparative Genomics of the Herbivore Gut Symbiont Lactobacillus reuteri Reveals Genetic Diversity and Lifestyle Adaptation.</title>
        <authorList>
            <person name="Zhao J."/>
        </authorList>
    </citation>
    <scope>NUCLEOTIDE SEQUENCE [LARGE SCALE GENOMIC DNA]</scope>
    <source>
        <strain evidence="1 2">LR10</strain>
    </source>
</reference>
<dbReference type="Gene3D" id="3.30.2000.30">
    <property type="match status" value="1"/>
</dbReference>
<organism evidence="1 2">
    <name type="scientific">Limosilactobacillus reuteri</name>
    <name type="common">Lactobacillus reuteri</name>
    <dbReference type="NCBI Taxonomy" id="1598"/>
    <lineage>
        <taxon>Bacteria</taxon>
        <taxon>Bacillati</taxon>
        <taxon>Bacillota</taxon>
        <taxon>Bacilli</taxon>
        <taxon>Lactobacillales</taxon>
        <taxon>Lactobacillaceae</taxon>
        <taxon>Limosilactobacillus</taxon>
    </lineage>
</organism>
<evidence type="ECO:0008006" key="3">
    <source>
        <dbReference type="Google" id="ProtNLM"/>
    </source>
</evidence>
<name>A0A855XW73_LIMRT</name>
<sequence>MSPSIEIYNAVFAQIQKHYQAYDHPPQLNEPVSYPFVVVDDSQSIMTNYKTATGMRVTLAVHVWGRTNQRKTVTKMVDEISRLGMQAVRTKHYAWQGRPNEQEQQILTDTSVPNTVLKHGYLTLVFDLK</sequence>
<gene>
    <name evidence="1" type="ORF">DKZ22_05860</name>
</gene>
<protein>
    <recommendedName>
        <fullName evidence="3">DUF3168 domain-containing protein</fullName>
    </recommendedName>
</protein>
<dbReference type="InterPro" id="IPR053745">
    <property type="entry name" value="Viral_Tail_Comp_sf"/>
</dbReference>
<dbReference type="AlphaFoldDB" id="A0A855XW73"/>
<proteinExistence type="predicted"/>
<dbReference type="RefSeq" id="WP_109884377.1">
    <property type="nucleotide sequence ID" value="NZ_QGHR01000022.1"/>
</dbReference>
<dbReference type="Pfam" id="PF11367">
    <property type="entry name" value="Tail_completion_gp17"/>
    <property type="match status" value="1"/>
</dbReference>
<evidence type="ECO:0000313" key="2">
    <source>
        <dbReference type="Proteomes" id="UP000245980"/>
    </source>
</evidence>
<dbReference type="Proteomes" id="UP000245980">
    <property type="component" value="Unassembled WGS sequence"/>
</dbReference>
<accession>A0A855XW73</accession>
<comment type="caution">
    <text evidence="1">The sequence shown here is derived from an EMBL/GenBank/DDBJ whole genome shotgun (WGS) entry which is preliminary data.</text>
</comment>